<reference evidence="1 2" key="1">
    <citation type="submission" date="2020-05" db="EMBL/GenBank/DDBJ databases">
        <title>MicrobeNet Type strains.</title>
        <authorList>
            <person name="Nicholson A.C."/>
        </authorList>
    </citation>
    <scope>NUCLEOTIDE SEQUENCE [LARGE SCALE GENOMIC DNA]</scope>
    <source>
        <strain evidence="1 2">JCM 3224</strain>
    </source>
</reference>
<accession>A0A849CGL2</accession>
<protein>
    <submittedName>
        <fullName evidence="1">Uncharacterized protein</fullName>
    </submittedName>
</protein>
<organism evidence="1 2">
    <name type="scientific">Nocardia uniformis</name>
    <dbReference type="NCBI Taxonomy" id="53432"/>
    <lineage>
        <taxon>Bacteria</taxon>
        <taxon>Bacillati</taxon>
        <taxon>Actinomycetota</taxon>
        <taxon>Actinomycetes</taxon>
        <taxon>Mycobacteriales</taxon>
        <taxon>Nocardiaceae</taxon>
        <taxon>Nocardia</taxon>
    </lineage>
</organism>
<keyword evidence="2" id="KW-1185">Reference proteome</keyword>
<dbReference type="Proteomes" id="UP000586827">
    <property type="component" value="Unassembled WGS sequence"/>
</dbReference>
<dbReference type="RefSeq" id="WP_067523782.1">
    <property type="nucleotide sequence ID" value="NZ_JABELX010000035.1"/>
</dbReference>
<dbReference type="AlphaFoldDB" id="A0A849CGL2"/>
<evidence type="ECO:0000313" key="2">
    <source>
        <dbReference type="Proteomes" id="UP000586827"/>
    </source>
</evidence>
<name>A0A849CGL2_9NOCA</name>
<evidence type="ECO:0000313" key="1">
    <source>
        <dbReference type="EMBL" id="NNH76055.1"/>
    </source>
</evidence>
<comment type="caution">
    <text evidence="1">The sequence shown here is derived from an EMBL/GenBank/DDBJ whole genome shotgun (WGS) entry which is preliminary data.</text>
</comment>
<proteinExistence type="predicted"/>
<sequence>MSETAHDAPLPHSNLFVNAEGTLAEYLCCAEPLGMTTQRALQLRDLHDGHSLHCRILTTAELNLP</sequence>
<gene>
    <name evidence="1" type="ORF">HLB23_40470</name>
</gene>
<dbReference type="EMBL" id="JABELX010000035">
    <property type="protein sequence ID" value="NNH76055.1"/>
    <property type="molecule type" value="Genomic_DNA"/>
</dbReference>